<dbReference type="PANTHER" id="PTHR36427">
    <property type="entry name" value="54S RIBOSOMAL PROTEIN L1, MITOCHONDRIAL"/>
    <property type="match status" value="1"/>
</dbReference>
<comment type="similarity">
    <text evidence="1 9">Belongs to the universal ribosomal protein uL1 family.</text>
</comment>
<evidence type="ECO:0000256" key="6">
    <source>
        <dbReference type="ARBA" id="ARBA00022980"/>
    </source>
</evidence>
<keyword evidence="3 9" id="KW-0699">rRNA-binding</keyword>
<evidence type="ECO:0000313" key="10">
    <source>
        <dbReference type="EMBL" id="MCS3918849.1"/>
    </source>
</evidence>
<keyword evidence="2 9" id="KW-0678">Repressor</keyword>
<keyword evidence="9" id="KW-0820">tRNA-binding</keyword>
<dbReference type="GO" id="GO:0005840">
    <property type="term" value="C:ribosome"/>
    <property type="evidence" value="ECO:0007669"/>
    <property type="project" value="UniProtKB-KW"/>
</dbReference>
<dbReference type="Gene3D" id="3.40.50.790">
    <property type="match status" value="1"/>
</dbReference>
<dbReference type="InterPro" id="IPR016095">
    <property type="entry name" value="Ribosomal_uL1_3-a/b-sand"/>
</dbReference>
<dbReference type="InterPro" id="IPR023674">
    <property type="entry name" value="Ribosomal_uL1-like"/>
</dbReference>
<evidence type="ECO:0000256" key="4">
    <source>
        <dbReference type="ARBA" id="ARBA00022845"/>
    </source>
</evidence>
<reference evidence="10 11" key="1">
    <citation type="submission" date="2022-08" db="EMBL/GenBank/DDBJ databases">
        <title>Bacterial and archaeal communities from various locations to study Microbial Dark Matter (Phase II).</title>
        <authorList>
            <person name="Stepanauskas R."/>
        </authorList>
    </citation>
    <scope>NUCLEOTIDE SEQUENCE [LARGE SCALE GENOMIC DNA]</scope>
    <source>
        <strain evidence="10 11">PD1</strain>
    </source>
</reference>
<dbReference type="NCBIfam" id="TIGR01169">
    <property type="entry name" value="rplA_bact"/>
    <property type="match status" value="1"/>
</dbReference>
<keyword evidence="7 9" id="KW-0687">Ribonucleoprotein</keyword>
<accession>A0ABT2EMF0</accession>
<protein>
    <recommendedName>
        <fullName evidence="8 9">Large ribosomal subunit protein uL1</fullName>
    </recommendedName>
</protein>
<comment type="function">
    <text evidence="9">Binds directly to 23S rRNA. The L1 stalk is quite mobile in the ribosome, and is involved in E site tRNA release.</text>
</comment>
<evidence type="ECO:0000313" key="11">
    <source>
        <dbReference type="Proteomes" id="UP001204798"/>
    </source>
</evidence>
<comment type="function">
    <text evidence="9">Protein L1 is also a translational repressor protein, it controls the translation of the L11 operon by binding to its mRNA.</text>
</comment>
<dbReference type="SUPFAM" id="SSF56808">
    <property type="entry name" value="Ribosomal protein L1"/>
    <property type="match status" value="1"/>
</dbReference>
<keyword evidence="5 9" id="KW-0694">RNA-binding</keyword>
<name>A0ABT2EMF0_9BACT</name>
<evidence type="ECO:0000256" key="1">
    <source>
        <dbReference type="ARBA" id="ARBA00010531"/>
    </source>
</evidence>
<proteinExistence type="inferred from homology"/>
<evidence type="ECO:0000256" key="3">
    <source>
        <dbReference type="ARBA" id="ARBA00022730"/>
    </source>
</evidence>
<evidence type="ECO:0000256" key="5">
    <source>
        <dbReference type="ARBA" id="ARBA00022884"/>
    </source>
</evidence>
<sequence length="232" mass="25722">MAKRGKRYRQLLELYDKQQLYSVPEALDLVKKLATAKFDESVDVAVVLGVDPRKSDQRVRGTVLLPHGTGRQPVVAVVAKGEKAREAEEAGADYVGAEDLIDRIEKGWKDFDYLIATPDMMRSLSRLGRKLGPLMPSPRNGTVTNEIGEVVRQIKSGRLDFRTDPQGVVHAVIGKVSFPKEHLLENFKALLDAILKVRPATQRGQYIKSITLSPTMGPGVKVDVQKALQLVR</sequence>
<keyword evidence="11" id="KW-1185">Reference proteome</keyword>
<dbReference type="CDD" id="cd00403">
    <property type="entry name" value="Ribosomal_L1"/>
    <property type="match status" value="1"/>
</dbReference>
<dbReference type="EMBL" id="JANUCP010000002">
    <property type="protein sequence ID" value="MCS3918849.1"/>
    <property type="molecule type" value="Genomic_DNA"/>
</dbReference>
<dbReference type="PANTHER" id="PTHR36427:SF3">
    <property type="entry name" value="LARGE RIBOSOMAL SUBUNIT PROTEIN UL1M"/>
    <property type="match status" value="1"/>
</dbReference>
<keyword evidence="6 9" id="KW-0689">Ribosomal protein</keyword>
<dbReference type="InterPro" id="IPR028364">
    <property type="entry name" value="Ribosomal_uL1/biogenesis"/>
</dbReference>
<evidence type="ECO:0000256" key="2">
    <source>
        <dbReference type="ARBA" id="ARBA00022491"/>
    </source>
</evidence>
<dbReference type="PIRSF" id="PIRSF002155">
    <property type="entry name" value="Ribosomal_L1"/>
    <property type="match status" value="1"/>
</dbReference>
<organism evidence="10 11">
    <name type="scientific">Candidatus Fervidibacter sacchari</name>
    <dbReference type="NCBI Taxonomy" id="1448929"/>
    <lineage>
        <taxon>Bacteria</taxon>
        <taxon>Candidatus Fervidibacterota</taxon>
        <taxon>Candidatus Fervidibacter</taxon>
    </lineage>
</organism>
<dbReference type="Gene3D" id="3.30.190.20">
    <property type="match status" value="1"/>
</dbReference>
<dbReference type="Proteomes" id="UP001204798">
    <property type="component" value="Unassembled WGS sequence"/>
</dbReference>
<evidence type="ECO:0000256" key="7">
    <source>
        <dbReference type="ARBA" id="ARBA00023274"/>
    </source>
</evidence>
<keyword evidence="4 9" id="KW-0810">Translation regulation</keyword>
<comment type="caution">
    <text evidence="10">The sequence shown here is derived from an EMBL/GenBank/DDBJ whole genome shotgun (WGS) entry which is preliminary data.</text>
</comment>
<dbReference type="RefSeq" id="WP_018196258.1">
    <property type="nucleotide sequence ID" value="NZ_CP130454.1"/>
</dbReference>
<evidence type="ECO:0000256" key="9">
    <source>
        <dbReference type="HAMAP-Rule" id="MF_01318"/>
    </source>
</evidence>
<comment type="subunit">
    <text evidence="9">Part of the 50S ribosomal subunit.</text>
</comment>
<dbReference type="InterPro" id="IPR005878">
    <property type="entry name" value="Ribosom_uL1_bac-type"/>
</dbReference>
<evidence type="ECO:0000256" key="8">
    <source>
        <dbReference type="ARBA" id="ARBA00035241"/>
    </source>
</evidence>
<dbReference type="HAMAP" id="MF_01318_B">
    <property type="entry name" value="Ribosomal_uL1_B"/>
    <property type="match status" value="1"/>
</dbReference>
<dbReference type="Pfam" id="PF00687">
    <property type="entry name" value="Ribosomal_L1"/>
    <property type="match status" value="1"/>
</dbReference>
<dbReference type="InterPro" id="IPR002143">
    <property type="entry name" value="Ribosomal_uL1"/>
</dbReference>
<gene>
    <name evidence="9" type="primary">rplA</name>
    <name evidence="10" type="ORF">M2350_001249</name>
</gene>